<keyword evidence="1" id="KW-0328">Glycosyltransferase</keyword>
<evidence type="ECO:0000259" key="4">
    <source>
        <dbReference type="Pfam" id="PF04577"/>
    </source>
</evidence>
<dbReference type="InterPro" id="IPR007657">
    <property type="entry name" value="Glycosyltransferase_61"/>
</dbReference>
<gene>
    <name evidence="5" type="ORF">HJC23_001302</name>
</gene>
<accession>A0ABD3P8T2</accession>
<evidence type="ECO:0000256" key="1">
    <source>
        <dbReference type="ARBA" id="ARBA00022676"/>
    </source>
</evidence>
<feature type="domain" description="Glycosyltransferase 61 catalytic" evidence="4">
    <location>
        <begin position="459"/>
        <end position="684"/>
    </location>
</feature>
<reference evidence="5 6" key="1">
    <citation type="journal article" date="2020" name="G3 (Bethesda)">
        <title>Improved Reference Genome for Cyclotella cryptica CCMP332, a Model for Cell Wall Morphogenesis, Salinity Adaptation, and Lipid Production in Diatoms (Bacillariophyta).</title>
        <authorList>
            <person name="Roberts W.R."/>
            <person name="Downey K.M."/>
            <person name="Ruck E.C."/>
            <person name="Traller J.C."/>
            <person name="Alverson A.J."/>
        </authorList>
    </citation>
    <scope>NUCLEOTIDE SEQUENCE [LARGE SCALE GENOMIC DNA]</scope>
    <source>
        <strain evidence="5 6">CCMP332</strain>
    </source>
</reference>
<sequence>MSIITIPLLTMHRISQLDGAHKRQMHRPHLQRHLLKAFVVILVFNLLTDINVTCAIANAADPADLGERMASRYTEQLNIIVQLIDEPLAGSGMSPKEFVSQGQSAFDKALKVFRDETLPHAHALFAKLCVKVGNYEKSLDLFDEAIRRASIPLNDNNHSLTDDDDDDDEKIPQVSQEAAEAEALVTQLVLERNRAHFSHLQMQLDKWDNANNALHRGGIPPETSPMDPLSVVEHQLAIFPNPHPQSLFDKASFMVLLLDSPTEDDTVNRTSKAWESYEIFTKAQTWAFGAYAHGKKRNLAGGKPCSGIEHGFGMAVGGRAWSNYALESYPYQHTEINYDETQSFMGVVTLQNVIISGKDAVISGYGDNCQVFVPHRYVNLADNIPMVTSWESSVHELTMGDNPLWLTHIPSNDLNAFGGMIGKDAIGNDELIIPDPRPKTPSRGFDSAVLLTGYASDNYYHFVSEVLPSFVVMKDQVHNAISKSSNHSKREPKDIVIVPNMQHEYVTGFFKLLLPNAWSDGTLSKNIVQWGTPKGNFNATSKFLTPHPVAYVRRLYAATWDQPKEAPPPLSGAAHCLTPRPLLYAMQQAVWNAVSDLRPKGKRDGAKLRVVFCSRSSSATRSLKQENELFVLINEAVSALDGEVIRFEKERIKTESTSSSSPLDFITDSVELFRSAAVVVGVHGELFSWVPSAAFSHSHPLIPIRMIITPVGAALANIAFCTHGSTVIELGFESLPQASHYRHLSSALGLKHVDVWLERDSRSLGATQVKLRQGGAQEVVDAIVTGLRQKSGGNTEL</sequence>
<dbReference type="PANTHER" id="PTHR20961">
    <property type="entry name" value="GLYCOSYLTRANSFERASE"/>
    <property type="match status" value="1"/>
</dbReference>
<evidence type="ECO:0000256" key="2">
    <source>
        <dbReference type="ARBA" id="ARBA00022679"/>
    </source>
</evidence>
<keyword evidence="2" id="KW-0808">Transferase</keyword>
<keyword evidence="6" id="KW-1185">Reference proteome</keyword>
<organism evidence="5 6">
    <name type="scientific">Cyclotella cryptica</name>
    <dbReference type="NCBI Taxonomy" id="29204"/>
    <lineage>
        <taxon>Eukaryota</taxon>
        <taxon>Sar</taxon>
        <taxon>Stramenopiles</taxon>
        <taxon>Ochrophyta</taxon>
        <taxon>Bacillariophyta</taxon>
        <taxon>Coscinodiscophyceae</taxon>
        <taxon>Thalassiosirophycidae</taxon>
        <taxon>Stephanodiscales</taxon>
        <taxon>Stephanodiscaceae</taxon>
        <taxon>Cyclotella</taxon>
    </lineage>
</organism>
<dbReference type="GO" id="GO:0016757">
    <property type="term" value="F:glycosyltransferase activity"/>
    <property type="evidence" value="ECO:0007669"/>
    <property type="project" value="UniProtKB-KW"/>
</dbReference>
<keyword evidence="3" id="KW-0325">Glycoprotein</keyword>
<dbReference type="Proteomes" id="UP001516023">
    <property type="component" value="Unassembled WGS sequence"/>
</dbReference>
<comment type="caution">
    <text evidence="5">The sequence shown here is derived from an EMBL/GenBank/DDBJ whole genome shotgun (WGS) entry which is preliminary data.</text>
</comment>
<dbReference type="PANTHER" id="PTHR20961:SF150">
    <property type="entry name" value="GLYCOSYLTRANSFERASE FAMILY 61 PROTEIN"/>
    <property type="match status" value="1"/>
</dbReference>
<evidence type="ECO:0000313" key="5">
    <source>
        <dbReference type="EMBL" id="KAL3784418.1"/>
    </source>
</evidence>
<dbReference type="Pfam" id="PF04577">
    <property type="entry name" value="Glyco_transf_61"/>
    <property type="match status" value="1"/>
</dbReference>
<dbReference type="AlphaFoldDB" id="A0ABD3P8T2"/>
<dbReference type="InterPro" id="IPR049625">
    <property type="entry name" value="Glyco_transf_61_cat"/>
</dbReference>
<proteinExistence type="predicted"/>
<name>A0ABD3P8T2_9STRA</name>
<evidence type="ECO:0000256" key="3">
    <source>
        <dbReference type="ARBA" id="ARBA00023180"/>
    </source>
</evidence>
<evidence type="ECO:0000313" key="6">
    <source>
        <dbReference type="Proteomes" id="UP001516023"/>
    </source>
</evidence>
<protein>
    <recommendedName>
        <fullName evidence="4">Glycosyltransferase 61 catalytic domain-containing protein</fullName>
    </recommendedName>
</protein>
<dbReference type="EMBL" id="JABMIG020000237">
    <property type="protein sequence ID" value="KAL3784418.1"/>
    <property type="molecule type" value="Genomic_DNA"/>
</dbReference>